<dbReference type="EMBL" id="JBBUKT010000005">
    <property type="protein sequence ID" value="MEK7951897.1"/>
    <property type="molecule type" value="Genomic_DNA"/>
</dbReference>
<dbReference type="Proteomes" id="UP001371305">
    <property type="component" value="Unassembled WGS sequence"/>
</dbReference>
<evidence type="ECO:0000313" key="2">
    <source>
        <dbReference type="Proteomes" id="UP001371305"/>
    </source>
</evidence>
<dbReference type="RefSeq" id="WP_341405655.1">
    <property type="nucleotide sequence ID" value="NZ_JBBUKT010000005.1"/>
</dbReference>
<evidence type="ECO:0000313" key="1">
    <source>
        <dbReference type="EMBL" id="MEK7951897.1"/>
    </source>
</evidence>
<protein>
    <submittedName>
        <fullName evidence="1">Minf_1886 family protein</fullName>
    </submittedName>
</protein>
<sequence>MSPQLFELAVDLILEREKRYHELAYYFLKEALDFTLWRVAQDNGGQFRQVTGQELSLGFRDLALEQFGSGTSSLMLKWGLRGSADIGEMVYLLIDAQILCKLDSDKKEDFAAVFDFDDLQHEGGPEDERT</sequence>
<gene>
    <name evidence="1" type="ORF">WKV53_15385</name>
</gene>
<name>A0ABU9AVX1_9BACT</name>
<proteinExistence type="predicted"/>
<reference evidence="1 2" key="1">
    <citation type="submission" date="2024-04" db="EMBL/GenBank/DDBJ databases">
        <title>Luteolibacter sp. isolated from soil.</title>
        <authorList>
            <person name="An J."/>
        </authorList>
    </citation>
    <scope>NUCLEOTIDE SEQUENCE [LARGE SCALE GENOMIC DNA]</scope>
    <source>
        <strain evidence="1 2">Y139</strain>
    </source>
</reference>
<dbReference type="InterPro" id="IPR026406">
    <property type="entry name" value="Ver/Plancto_CHP"/>
</dbReference>
<keyword evidence="2" id="KW-1185">Reference proteome</keyword>
<organism evidence="1 2">
    <name type="scientific">Luteolibacter soli</name>
    <dbReference type="NCBI Taxonomy" id="3135280"/>
    <lineage>
        <taxon>Bacteria</taxon>
        <taxon>Pseudomonadati</taxon>
        <taxon>Verrucomicrobiota</taxon>
        <taxon>Verrucomicrobiia</taxon>
        <taxon>Verrucomicrobiales</taxon>
        <taxon>Verrucomicrobiaceae</taxon>
        <taxon>Luteolibacter</taxon>
    </lineage>
</organism>
<accession>A0ABU9AVX1</accession>
<dbReference type="NCBIfam" id="TIGR04138">
    <property type="entry name" value="Plancto_Ver_chp"/>
    <property type="match status" value="1"/>
</dbReference>
<comment type="caution">
    <text evidence="1">The sequence shown here is derived from an EMBL/GenBank/DDBJ whole genome shotgun (WGS) entry which is preliminary data.</text>
</comment>